<dbReference type="CDD" id="cd00093">
    <property type="entry name" value="HTH_XRE"/>
    <property type="match status" value="1"/>
</dbReference>
<proteinExistence type="predicted"/>
<keyword evidence="3" id="KW-1185">Reference proteome</keyword>
<sequence length="94" mass="10776">MRRAGISSAEIDMMLNEDSEYKAEYERLKPRYELIAQIIHARNEQKITQAEMAERMGTKKSNISRFESGTYNPSLDFLIRAAASLGKKISFSLE</sequence>
<dbReference type="InterPro" id="IPR001387">
    <property type="entry name" value="Cro/C1-type_HTH"/>
</dbReference>
<evidence type="ECO:0000313" key="3">
    <source>
        <dbReference type="Proteomes" id="UP000184404"/>
    </source>
</evidence>
<dbReference type="Proteomes" id="UP000184404">
    <property type="component" value="Unassembled WGS sequence"/>
</dbReference>
<dbReference type="OrthoDB" id="2235548at2"/>
<dbReference type="Pfam" id="PF01381">
    <property type="entry name" value="HTH_3"/>
    <property type="match status" value="1"/>
</dbReference>
<feature type="domain" description="HTH cro/C1-type" evidence="1">
    <location>
        <begin position="38"/>
        <end position="92"/>
    </location>
</feature>
<dbReference type="SUPFAM" id="SSF47413">
    <property type="entry name" value="lambda repressor-like DNA-binding domains"/>
    <property type="match status" value="1"/>
</dbReference>
<dbReference type="GO" id="GO:0003677">
    <property type="term" value="F:DNA binding"/>
    <property type="evidence" value="ECO:0007669"/>
    <property type="project" value="UniProtKB-KW"/>
</dbReference>
<dbReference type="AlphaFoldDB" id="A0A1M4X8Y2"/>
<gene>
    <name evidence="2" type="ORF">SAMN02745190_01396</name>
</gene>
<dbReference type="RefSeq" id="WP_072935474.1">
    <property type="nucleotide sequence ID" value="NZ_FQUG01000005.1"/>
</dbReference>
<dbReference type="SMART" id="SM00530">
    <property type="entry name" value="HTH_XRE"/>
    <property type="match status" value="1"/>
</dbReference>
<evidence type="ECO:0000313" key="2">
    <source>
        <dbReference type="EMBL" id="SHE89913.1"/>
    </source>
</evidence>
<dbReference type="EMBL" id="FQUG01000005">
    <property type="protein sequence ID" value="SHE89913.1"/>
    <property type="molecule type" value="Genomic_DNA"/>
</dbReference>
<protein>
    <submittedName>
        <fullName evidence="2">DNA-binding transcriptional regulator, XRE-family HTH domain</fullName>
    </submittedName>
</protein>
<name>A0A1M4X8Y2_9FIRM</name>
<dbReference type="STRING" id="1123243.SAMN02745190_01396"/>
<evidence type="ECO:0000259" key="1">
    <source>
        <dbReference type="PROSITE" id="PS50943"/>
    </source>
</evidence>
<keyword evidence="2" id="KW-0238">DNA-binding</keyword>
<dbReference type="Gene3D" id="1.10.260.40">
    <property type="entry name" value="lambda repressor-like DNA-binding domains"/>
    <property type="match status" value="1"/>
</dbReference>
<reference evidence="2 3" key="1">
    <citation type="submission" date="2016-11" db="EMBL/GenBank/DDBJ databases">
        <authorList>
            <person name="Jaros S."/>
            <person name="Januszkiewicz K."/>
            <person name="Wedrychowicz H."/>
        </authorList>
    </citation>
    <scope>NUCLEOTIDE SEQUENCE [LARGE SCALE GENOMIC DNA]</scope>
    <source>
        <strain evidence="2 3">DSM 10502</strain>
    </source>
</reference>
<dbReference type="InterPro" id="IPR010982">
    <property type="entry name" value="Lambda_DNA-bd_dom_sf"/>
</dbReference>
<organism evidence="2 3">
    <name type="scientific">Schwartzia succinivorans DSM 10502</name>
    <dbReference type="NCBI Taxonomy" id="1123243"/>
    <lineage>
        <taxon>Bacteria</taxon>
        <taxon>Bacillati</taxon>
        <taxon>Bacillota</taxon>
        <taxon>Negativicutes</taxon>
        <taxon>Selenomonadales</taxon>
        <taxon>Selenomonadaceae</taxon>
        <taxon>Schwartzia</taxon>
    </lineage>
</organism>
<dbReference type="PROSITE" id="PS50943">
    <property type="entry name" value="HTH_CROC1"/>
    <property type="match status" value="1"/>
</dbReference>
<accession>A0A1M4X8Y2</accession>